<dbReference type="RefSeq" id="WP_091331802.1">
    <property type="nucleotide sequence ID" value="NZ_FNOW01000003.1"/>
</dbReference>
<dbReference type="Proteomes" id="UP000198672">
    <property type="component" value="Unassembled WGS sequence"/>
</dbReference>
<evidence type="ECO:0000259" key="3">
    <source>
        <dbReference type="Pfam" id="PF12849"/>
    </source>
</evidence>
<organism evidence="4 5">
    <name type="scientific">Allochromatium warmingii</name>
    <name type="common">Chromatium warmingii</name>
    <dbReference type="NCBI Taxonomy" id="61595"/>
    <lineage>
        <taxon>Bacteria</taxon>
        <taxon>Pseudomonadati</taxon>
        <taxon>Pseudomonadota</taxon>
        <taxon>Gammaproteobacteria</taxon>
        <taxon>Chromatiales</taxon>
        <taxon>Chromatiaceae</taxon>
        <taxon>Allochromatium</taxon>
    </lineage>
</organism>
<name>A0A1H3BJK2_ALLWA</name>
<dbReference type="SUPFAM" id="SSF53850">
    <property type="entry name" value="Periplasmic binding protein-like II"/>
    <property type="match status" value="1"/>
</dbReference>
<dbReference type="STRING" id="61595.SAMN05421644_10353"/>
<dbReference type="OrthoDB" id="9765713at2"/>
<reference evidence="5" key="1">
    <citation type="submission" date="2016-10" db="EMBL/GenBank/DDBJ databases">
        <authorList>
            <person name="Varghese N."/>
            <person name="Submissions S."/>
        </authorList>
    </citation>
    <scope>NUCLEOTIDE SEQUENCE [LARGE SCALE GENOMIC DNA]</scope>
    <source>
        <strain evidence="5">DSM 173</strain>
    </source>
</reference>
<dbReference type="Pfam" id="PF12849">
    <property type="entry name" value="PBP_like_2"/>
    <property type="match status" value="1"/>
</dbReference>
<dbReference type="Gene3D" id="3.40.190.10">
    <property type="entry name" value="Periplasmic binding protein-like II"/>
    <property type="match status" value="2"/>
</dbReference>
<evidence type="ECO:0000256" key="2">
    <source>
        <dbReference type="SAM" id="SignalP"/>
    </source>
</evidence>
<feature type="domain" description="PBP" evidence="3">
    <location>
        <begin position="19"/>
        <end position="308"/>
    </location>
</feature>
<keyword evidence="5" id="KW-1185">Reference proteome</keyword>
<evidence type="ECO:0000313" key="4">
    <source>
        <dbReference type="EMBL" id="SDX42130.1"/>
    </source>
</evidence>
<protein>
    <submittedName>
        <fullName evidence="4">Phosphate transport system substrate-binding protein</fullName>
    </submittedName>
</protein>
<feature type="chain" id="PRO_5011719437" evidence="2">
    <location>
        <begin position="24"/>
        <end position="347"/>
    </location>
</feature>
<dbReference type="InterPro" id="IPR024370">
    <property type="entry name" value="PBP_domain"/>
</dbReference>
<dbReference type="PANTHER" id="PTHR30570:SF1">
    <property type="entry name" value="PHOSPHATE-BINDING PROTEIN PSTS"/>
    <property type="match status" value="1"/>
</dbReference>
<evidence type="ECO:0000256" key="1">
    <source>
        <dbReference type="ARBA" id="ARBA00022729"/>
    </source>
</evidence>
<sequence>MNKTLIAAAVTLAVTTLSTQAMARDSIHIVGSSTVFPFSTAVAETFGRSGNFKTPKVESTGTGGGMKLFCGGVGVDHPDITNASRAMKASEFDACQEAGVKDITEVKIGFDGIAIANSKSTAQLDLTLKDLYLALAKDIPDGKGGFEPNPYKTWKEVNAELPDAKIEVLGPPPTSGTRDAFVELAMEGGCNSIPEIKALKKTEEKKHKAVCHGVREDGAYVEAGENDNLIVQKLTANPNALGIFGYSFLDQNTDKVQGAKIDGVAPTYDSISDGSYPVSRSIYFYVKNAHVGTIPGIEEFVKEFTSDKAWGPDGYLADKGLIALPDDDRAAVAQSAQSLTPMEKPAH</sequence>
<proteinExistence type="predicted"/>
<dbReference type="AlphaFoldDB" id="A0A1H3BJK2"/>
<gene>
    <name evidence="4" type="ORF">SAMN05421644_10353</name>
</gene>
<keyword evidence="1 2" id="KW-0732">Signal</keyword>
<evidence type="ECO:0000313" key="5">
    <source>
        <dbReference type="Proteomes" id="UP000198672"/>
    </source>
</evidence>
<feature type="signal peptide" evidence="2">
    <location>
        <begin position="1"/>
        <end position="23"/>
    </location>
</feature>
<accession>A0A1H3BJK2</accession>
<dbReference type="EMBL" id="FNOW01000003">
    <property type="protein sequence ID" value="SDX42130.1"/>
    <property type="molecule type" value="Genomic_DNA"/>
</dbReference>
<dbReference type="PANTHER" id="PTHR30570">
    <property type="entry name" value="PERIPLASMIC PHOSPHATE BINDING COMPONENT OF PHOSPHATE ABC TRANSPORTER"/>
    <property type="match status" value="1"/>
</dbReference>
<dbReference type="CDD" id="cd13654">
    <property type="entry name" value="PBP2_phosphate_like_2"/>
    <property type="match status" value="1"/>
</dbReference>
<dbReference type="InterPro" id="IPR050811">
    <property type="entry name" value="Phosphate_ABC_transporter"/>
</dbReference>